<reference evidence="5" key="1">
    <citation type="submission" date="2020-05" db="EMBL/GenBank/DDBJ databases">
        <authorList>
            <person name="Chiriac C."/>
            <person name="Salcher M."/>
            <person name="Ghai R."/>
            <person name="Kavagutti S V."/>
        </authorList>
    </citation>
    <scope>NUCLEOTIDE SEQUENCE</scope>
</reference>
<evidence type="ECO:0000256" key="1">
    <source>
        <dbReference type="ARBA" id="ARBA00023015"/>
    </source>
</evidence>
<dbReference type="Pfam" id="PF00440">
    <property type="entry name" value="TetR_N"/>
    <property type="match status" value="1"/>
</dbReference>
<dbReference type="EMBL" id="CAEZXS010000323">
    <property type="protein sequence ID" value="CAB4718949.1"/>
    <property type="molecule type" value="Genomic_DNA"/>
</dbReference>
<dbReference type="SUPFAM" id="SSF48498">
    <property type="entry name" value="Tetracyclin repressor-like, C-terminal domain"/>
    <property type="match status" value="1"/>
</dbReference>
<dbReference type="InterPro" id="IPR036271">
    <property type="entry name" value="Tet_transcr_reg_TetR-rel_C_sf"/>
</dbReference>
<dbReference type="PROSITE" id="PS50977">
    <property type="entry name" value="HTH_TETR_2"/>
    <property type="match status" value="1"/>
</dbReference>
<dbReference type="AlphaFoldDB" id="A0A6J6R797"/>
<dbReference type="Gene3D" id="1.10.357.10">
    <property type="entry name" value="Tetracycline Repressor, domain 2"/>
    <property type="match status" value="1"/>
</dbReference>
<dbReference type="PANTHER" id="PTHR30055:SF234">
    <property type="entry name" value="HTH-TYPE TRANSCRIPTIONAL REGULATOR BETI"/>
    <property type="match status" value="1"/>
</dbReference>
<protein>
    <submittedName>
        <fullName evidence="5">Unannotated protein</fullName>
    </submittedName>
</protein>
<evidence type="ECO:0000259" key="4">
    <source>
        <dbReference type="PROSITE" id="PS50977"/>
    </source>
</evidence>
<keyword evidence="3" id="KW-0804">Transcription</keyword>
<name>A0A6J6R797_9ZZZZ</name>
<evidence type="ECO:0000313" key="5">
    <source>
        <dbReference type="EMBL" id="CAB4718949.1"/>
    </source>
</evidence>
<accession>A0A6J6R797</accession>
<evidence type="ECO:0000256" key="3">
    <source>
        <dbReference type="ARBA" id="ARBA00023163"/>
    </source>
</evidence>
<dbReference type="PROSITE" id="PS01081">
    <property type="entry name" value="HTH_TETR_1"/>
    <property type="match status" value="1"/>
</dbReference>
<keyword evidence="2" id="KW-0238">DNA-binding</keyword>
<dbReference type="GO" id="GO:0000976">
    <property type="term" value="F:transcription cis-regulatory region binding"/>
    <property type="evidence" value="ECO:0007669"/>
    <property type="project" value="TreeGrafter"/>
</dbReference>
<evidence type="ECO:0000256" key="2">
    <source>
        <dbReference type="ARBA" id="ARBA00023125"/>
    </source>
</evidence>
<dbReference type="PRINTS" id="PR00455">
    <property type="entry name" value="HTHTETR"/>
</dbReference>
<dbReference type="InterPro" id="IPR001647">
    <property type="entry name" value="HTH_TetR"/>
</dbReference>
<dbReference type="InterPro" id="IPR050109">
    <property type="entry name" value="HTH-type_TetR-like_transc_reg"/>
</dbReference>
<keyword evidence="1" id="KW-0805">Transcription regulation</keyword>
<sequence length="227" mass="24825">MRFEYFRQLLNFYAKDKSVDSPVLESQTRKGQQTRRTILDAAVLRFARSGYRSTSVADIARDAGVGGTIAFAYFKNKEALFLAAVDQDVAAHIQEGLAFVTDSQSSRKQPEADWQQRLFFTLVATAEQHPLSRRLLAGLEPEATDRVLEIPALKELRAACATRLQSEQTAGTIRPDVDPLVMANGIVAIMLALLMSVVQLGSTATTGYATEVAAVFAAALRPTSTRD</sequence>
<proteinExistence type="predicted"/>
<gene>
    <name evidence="5" type="ORF">UFOPK2582_01827</name>
</gene>
<feature type="domain" description="HTH tetR-type" evidence="4">
    <location>
        <begin position="32"/>
        <end position="92"/>
    </location>
</feature>
<dbReference type="InterPro" id="IPR023772">
    <property type="entry name" value="DNA-bd_HTH_TetR-type_CS"/>
</dbReference>
<dbReference type="PANTHER" id="PTHR30055">
    <property type="entry name" value="HTH-TYPE TRANSCRIPTIONAL REGULATOR RUTR"/>
    <property type="match status" value="1"/>
</dbReference>
<organism evidence="5">
    <name type="scientific">freshwater metagenome</name>
    <dbReference type="NCBI Taxonomy" id="449393"/>
    <lineage>
        <taxon>unclassified sequences</taxon>
        <taxon>metagenomes</taxon>
        <taxon>ecological metagenomes</taxon>
    </lineage>
</organism>
<dbReference type="SUPFAM" id="SSF46689">
    <property type="entry name" value="Homeodomain-like"/>
    <property type="match status" value="1"/>
</dbReference>
<dbReference type="InterPro" id="IPR009057">
    <property type="entry name" value="Homeodomain-like_sf"/>
</dbReference>
<dbReference type="GO" id="GO:0003700">
    <property type="term" value="F:DNA-binding transcription factor activity"/>
    <property type="evidence" value="ECO:0007669"/>
    <property type="project" value="TreeGrafter"/>
</dbReference>